<comment type="caution">
    <text evidence="2">The sequence shown here is derived from an EMBL/GenBank/DDBJ whole genome shotgun (WGS) entry which is preliminary data.</text>
</comment>
<dbReference type="AlphaFoldDB" id="A0A1B7SI10"/>
<dbReference type="RefSeq" id="XP_018210961.1">
    <property type="nucleotide sequence ID" value="XM_018356242.1"/>
</dbReference>
<dbReference type="InterPro" id="IPR037445">
    <property type="entry name" value="MAGE"/>
</dbReference>
<dbReference type="PANTHER" id="PTHR11736">
    <property type="entry name" value="MELANOMA-ASSOCIATED ANTIGEN MAGE ANTIGEN"/>
    <property type="match status" value="1"/>
</dbReference>
<evidence type="ECO:0000313" key="3">
    <source>
        <dbReference type="Proteomes" id="UP000788993"/>
    </source>
</evidence>
<accession>A0A1B7SI10</accession>
<reference evidence="2" key="2">
    <citation type="submission" date="2021-01" db="EMBL/GenBank/DDBJ databases">
        <authorList>
            <person name="Schikora-Tamarit M.A."/>
        </authorList>
    </citation>
    <scope>NUCLEOTIDE SEQUENCE</scope>
    <source>
        <strain evidence="2">NCAIM Y.01608</strain>
    </source>
</reference>
<dbReference type="GO" id="GO:0005634">
    <property type="term" value="C:nucleus"/>
    <property type="evidence" value="ECO:0007669"/>
    <property type="project" value="TreeGrafter"/>
</dbReference>
<proteinExistence type="predicted"/>
<dbReference type="Pfam" id="PF01454">
    <property type="entry name" value="MAGE"/>
    <property type="match status" value="1"/>
</dbReference>
<gene>
    <name evidence="2" type="ORF">OGATHE_000140</name>
</gene>
<organism evidence="2 3">
    <name type="scientific">Ogataea polymorpha</name>
    <dbReference type="NCBI Taxonomy" id="460523"/>
    <lineage>
        <taxon>Eukaryota</taxon>
        <taxon>Fungi</taxon>
        <taxon>Dikarya</taxon>
        <taxon>Ascomycota</taxon>
        <taxon>Saccharomycotina</taxon>
        <taxon>Pichiomycetes</taxon>
        <taxon>Pichiales</taxon>
        <taxon>Pichiaceae</taxon>
        <taxon>Ogataea</taxon>
    </lineage>
</organism>
<name>A0A1B7SI10_9ASCO</name>
<feature type="region of interest" description="Disordered" evidence="1">
    <location>
        <begin position="1"/>
        <end position="61"/>
    </location>
</feature>
<dbReference type="GO" id="GO:0006281">
    <property type="term" value="P:DNA repair"/>
    <property type="evidence" value="ECO:0007669"/>
    <property type="project" value="TreeGrafter"/>
</dbReference>
<protein>
    <submittedName>
        <fullName evidence="2">Uncharacterized protein</fullName>
    </submittedName>
</protein>
<dbReference type="Gene3D" id="1.10.10.1200">
    <property type="entry name" value="MAGE homology domain, winged helix WH1 motif"/>
    <property type="match status" value="1"/>
</dbReference>
<sequence length="343" mass="39032">MARRRNSFDAYEEDDDYVEPPRKSRRVQTSQSNGSDESASSDSSEESGAEKRSVASSKASVKQQRIQKLTKAFVRSLLAMESKYQVLNKGLIAKIMEVEGEKGHGIQFKKDLLPNIRETLDRVFGLELVELPPRQDTKSASSDDYMLVNKLPLSLKDEIYSYFQSQSRPIASLSDLKEPTTDSSDLYKTGANLPKPVSDLIAQGFKMLIIAIILLNENHVNKQDLLSILQTKFQLHFSETKPVELLGTTLPDFLLLMVKQEYLNQLDVTQTKSKTQRRITSASRTSDDNMIIYSIGRRTMAELDQDSFIDFLKKIYPNWNEELEKNAVYTLNDIWKTSHETAS</sequence>
<evidence type="ECO:0000256" key="1">
    <source>
        <dbReference type="SAM" id="MobiDB-lite"/>
    </source>
</evidence>
<evidence type="ECO:0000313" key="2">
    <source>
        <dbReference type="EMBL" id="KAH3678590.1"/>
    </source>
</evidence>
<dbReference type="InterPro" id="IPR041899">
    <property type="entry name" value="MAGE_WH2"/>
</dbReference>
<dbReference type="EMBL" id="JAEUBD010000014">
    <property type="protein sequence ID" value="KAH3678590.1"/>
    <property type="molecule type" value="Genomic_DNA"/>
</dbReference>
<dbReference type="SMART" id="SM01373">
    <property type="entry name" value="MAGE"/>
    <property type="match status" value="1"/>
</dbReference>
<keyword evidence="3" id="KW-1185">Reference proteome</keyword>
<dbReference type="Proteomes" id="UP000788993">
    <property type="component" value="Unassembled WGS sequence"/>
</dbReference>
<dbReference type="Gene3D" id="1.10.10.1210">
    <property type="entry name" value="MAGE homology domain, winged helix WH2 motif"/>
    <property type="match status" value="1"/>
</dbReference>
<dbReference type="OrthoDB" id="205198at2759"/>
<reference evidence="2" key="1">
    <citation type="journal article" date="2021" name="Open Biol.">
        <title>Shared evolutionary footprints suggest mitochondrial oxidative damage underlies multiple complex I losses in fungi.</title>
        <authorList>
            <person name="Schikora-Tamarit M.A."/>
            <person name="Marcet-Houben M."/>
            <person name="Nosek J."/>
            <person name="Gabaldon T."/>
        </authorList>
    </citation>
    <scope>NUCLEOTIDE SEQUENCE</scope>
    <source>
        <strain evidence="2">NCAIM Y.01608</strain>
    </source>
</reference>
<dbReference type="InterPro" id="IPR002190">
    <property type="entry name" value="MHD_dom"/>
</dbReference>
<dbReference type="PANTHER" id="PTHR11736:SF14">
    <property type="entry name" value="NSE3 HOMOLOG, SMC5-SMC6 COMPLEX COMPONENT"/>
    <property type="match status" value="1"/>
</dbReference>
<dbReference type="InterPro" id="IPR041898">
    <property type="entry name" value="MAGE_WH1"/>
</dbReference>